<dbReference type="PANTHER" id="PTHR47260">
    <property type="entry name" value="UPF0644 PROTEIN PB2B4.06"/>
    <property type="match status" value="1"/>
</dbReference>
<name>A0A132B9N2_MOLSC</name>
<dbReference type="AlphaFoldDB" id="A0A132B9N2"/>
<dbReference type="GeneID" id="28825860"/>
<dbReference type="SUPFAM" id="SSF54637">
    <property type="entry name" value="Thioesterase/thiol ester dehydrase-isomerase"/>
    <property type="match status" value="1"/>
</dbReference>
<dbReference type="KEGG" id="psco:LY89DRAFT_690623"/>
<dbReference type="CDD" id="cd03443">
    <property type="entry name" value="PaaI_thioesterase"/>
    <property type="match status" value="1"/>
</dbReference>
<evidence type="ECO:0000313" key="2">
    <source>
        <dbReference type="EMBL" id="KUJ09081.1"/>
    </source>
</evidence>
<dbReference type="OrthoDB" id="506431at2759"/>
<dbReference type="InterPro" id="IPR052061">
    <property type="entry name" value="PTE-AB_protein"/>
</dbReference>
<dbReference type="Proteomes" id="UP000070700">
    <property type="component" value="Unassembled WGS sequence"/>
</dbReference>
<keyword evidence="3" id="KW-1185">Reference proteome</keyword>
<proteinExistence type="predicted"/>
<evidence type="ECO:0000259" key="1">
    <source>
        <dbReference type="Pfam" id="PF03061"/>
    </source>
</evidence>
<sequence>MEADKTHFNSIPWCADLLSNPNLIIEPMESRNLKPSTEDAFFAETLQTKSTLSSGLIFYTRPSSSDRIHKLNALMTLGYAVNGYPKIAHGGLVATIMDESMGLLLHENKVRGALDGVGNTVTAYLNVSYVKAVPTPSTVLITAELKEVVGRKYFVHATVKDPGGEVLTRAEALFIGVKKPDEKL</sequence>
<evidence type="ECO:0000313" key="3">
    <source>
        <dbReference type="Proteomes" id="UP000070700"/>
    </source>
</evidence>
<organism evidence="2 3">
    <name type="scientific">Mollisia scopiformis</name>
    <name type="common">Conifer needle endophyte fungus</name>
    <name type="synonym">Phialocephala scopiformis</name>
    <dbReference type="NCBI Taxonomy" id="149040"/>
    <lineage>
        <taxon>Eukaryota</taxon>
        <taxon>Fungi</taxon>
        <taxon>Dikarya</taxon>
        <taxon>Ascomycota</taxon>
        <taxon>Pezizomycotina</taxon>
        <taxon>Leotiomycetes</taxon>
        <taxon>Helotiales</taxon>
        <taxon>Mollisiaceae</taxon>
        <taxon>Mollisia</taxon>
    </lineage>
</organism>
<dbReference type="InParanoid" id="A0A132B9N2"/>
<dbReference type="PANTHER" id="PTHR47260:SF6">
    <property type="entry name" value="THIOESTERASE DOMAIN-CONTAINING PROTEIN"/>
    <property type="match status" value="1"/>
</dbReference>
<gene>
    <name evidence="2" type="ORF">LY89DRAFT_690623</name>
</gene>
<dbReference type="EMBL" id="KQ947433">
    <property type="protein sequence ID" value="KUJ09081.1"/>
    <property type="molecule type" value="Genomic_DNA"/>
</dbReference>
<dbReference type="RefSeq" id="XP_018063436.1">
    <property type="nucleotide sequence ID" value="XM_018216134.1"/>
</dbReference>
<feature type="domain" description="Thioesterase" evidence="1">
    <location>
        <begin position="87"/>
        <end position="166"/>
    </location>
</feature>
<dbReference type="Gene3D" id="3.10.129.10">
    <property type="entry name" value="Hotdog Thioesterase"/>
    <property type="match status" value="1"/>
</dbReference>
<reference evidence="2 3" key="1">
    <citation type="submission" date="2015-10" db="EMBL/GenBank/DDBJ databases">
        <title>Full genome of DAOMC 229536 Phialocephala scopiformis, a fungal endophyte of spruce producing the potent anti-insectan compound rugulosin.</title>
        <authorList>
            <consortium name="DOE Joint Genome Institute"/>
            <person name="Walker A.K."/>
            <person name="Frasz S.L."/>
            <person name="Seifert K.A."/>
            <person name="Miller J.D."/>
            <person name="Mondo S.J."/>
            <person name="Labutti K."/>
            <person name="Lipzen A."/>
            <person name="Dockter R."/>
            <person name="Kennedy M."/>
            <person name="Grigoriev I.V."/>
            <person name="Spatafora J.W."/>
        </authorList>
    </citation>
    <scope>NUCLEOTIDE SEQUENCE [LARGE SCALE GENOMIC DNA]</scope>
    <source>
        <strain evidence="2 3">CBS 120377</strain>
    </source>
</reference>
<dbReference type="InterPro" id="IPR006683">
    <property type="entry name" value="Thioestr_dom"/>
</dbReference>
<protein>
    <recommendedName>
        <fullName evidence="1">Thioesterase domain-containing protein</fullName>
    </recommendedName>
</protein>
<accession>A0A132B9N2</accession>
<dbReference type="Pfam" id="PF03061">
    <property type="entry name" value="4HBT"/>
    <property type="match status" value="1"/>
</dbReference>
<dbReference type="InterPro" id="IPR029069">
    <property type="entry name" value="HotDog_dom_sf"/>
</dbReference>